<dbReference type="AlphaFoldDB" id="A0A0E9WCY3"/>
<evidence type="ECO:0000256" key="1">
    <source>
        <dbReference type="SAM" id="MobiDB-lite"/>
    </source>
</evidence>
<dbReference type="EMBL" id="GBXM01021244">
    <property type="protein sequence ID" value="JAH87333.1"/>
    <property type="molecule type" value="Transcribed_RNA"/>
</dbReference>
<evidence type="ECO:0000313" key="2">
    <source>
        <dbReference type="EMBL" id="JAH87333.1"/>
    </source>
</evidence>
<organism evidence="2">
    <name type="scientific">Anguilla anguilla</name>
    <name type="common">European freshwater eel</name>
    <name type="synonym">Muraena anguilla</name>
    <dbReference type="NCBI Taxonomy" id="7936"/>
    <lineage>
        <taxon>Eukaryota</taxon>
        <taxon>Metazoa</taxon>
        <taxon>Chordata</taxon>
        <taxon>Craniata</taxon>
        <taxon>Vertebrata</taxon>
        <taxon>Euteleostomi</taxon>
        <taxon>Actinopterygii</taxon>
        <taxon>Neopterygii</taxon>
        <taxon>Teleostei</taxon>
        <taxon>Anguilliformes</taxon>
        <taxon>Anguillidae</taxon>
        <taxon>Anguilla</taxon>
    </lineage>
</organism>
<name>A0A0E9WCY3_ANGAN</name>
<protein>
    <submittedName>
        <fullName evidence="2">Uncharacterized protein</fullName>
    </submittedName>
</protein>
<reference evidence="2" key="1">
    <citation type="submission" date="2014-11" db="EMBL/GenBank/DDBJ databases">
        <authorList>
            <person name="Amaro Gonzalez C."/>
        </authorList>
    </citation>
    <scope>NUCLEOTIDE SEQUENCE</scope>
</reference>
<sequence>MQTVRHIEQKGKDMATGTQSTDRGTVKTMCNGHLFLCKSSPQNAIIVLVKNIYCGIHNPPQTHNSVITYRKIKHFYKERSTAMMTHSSLPVKHEMSHINKKDRFMSQW</sequence>
<reference evidence="2" key="2">
    <citation type="journal article" date="2015" name="Fish Shellfish Immunol.">
        <title>Early steps in the European eel (Anguilla anguilla)-Vibrio vulnificus interaction in the gills: Role of the RtxA13 toxin.</title>
        <authorList>
            <person name="Callol A."/>
            <person name="Pajuelo D."/>
            <person name="Ebbesson L."/>
            <person name="Teles M."/>
            <person name="MacKenzie S."/>
            <person name="Amaro C."/>
        </authorList>
    </citation>
    <scope>NUCLEOTIDE SEQUENCE</scope>
</reference>
<feature type="region of interest" description="Disordered" evidence="1">
    <location>
        <begin position="1"/>
        <end position="22"/>
    </location>
</feature>
<feature type="compositionally biased region" description="Basic and acidic residues" evidence="1">
    <location>
        <begin position="1"/>
        <end position="13"/>
    </location>
</feature>
<accession>A0A0E9WCY3</accession>
<proteinExistence type="predicted"/>